<gene>
    <name evidence="4" type="ORF">ACFSR3_11930</name>
</gene>
<keyword evidence="5" id="KW-1185">Reference proteome</keyword>
<reference evidence="5" key="1">
    <citation type="journal article" date="2019" name="Int. J. Syst. Evol. Microbiol.">
        <title>The Global Catalogue of Microorganisms (GCM) 10K type strain sequencing project: providing services to taxonomists for standard genome sequencing and annotation.</title>
        <authorList>
            <consortium name="The Broad Institute Genomics Platform"/>
            <consortium name="The Broad Institute Genome Sequencing Center for Infectious Disease"/>
            <person name="Wu L."/>
            <person name="Ma J."/>
        </authorList>
    </citation>
    <scope>NUCLEOTIDE SEQUENCE [LARGE SCALE GENOMIC DNA]</scope>
    <source>
        <strain evidence="5">KCTC 42107</strain>
    </source>
</reference>
<feature type="domain" description="Secretion system C-terminal sorting" evidence="3">
    <location>
        <begin position="974"/>
        <end position="1050"/>
    </location>
</feature>
<feature type="signal peptide" evidence="2">
    <location>
        <begin position="1"/>
        <end position="23"/>
    </location>
</feature>
<evidence type="ECO:0000313" key="4">
    <source>
        <dbReference type="EMBL" id="MFD2602769.1"/>
    </source>
</evidence>
<comment type="caution">
    <text evidence="4">The sequence shown here is derived from an EMBL/GenBank/DDBJ whole genome shotgun (WGS) entry which is preliminary data.</text>
</comment>
<proteinExistence type="predicted"/>
<dbReference type="InterPro" id="IPR026444">
    <property type="entry name" value="Secre_tail"/>
</dbReference>
<keyword evidence="1 2" id="KW-0732">Signal</keyword>
<evidence type="ECO:0000259" key="3">
    <source>
        <dbReference type="Pfam" id="PF18962"/>
    </source>
</evidence>
<dbReference type="Proteomes" id="UP001597480">
    <property type="component" value="Unassembled WGS sequence"/>
</dbReference>
<evidence type="ECO:0000256" key="2">
    <source>
        <dbReference type="SAM" id="SignalP"/>
    </source>
</evidence>
<dbReference type="NCBIfam" id="TIGR02608">
    <property type="entry name" value="delta_60_rpt"/>
    <property type="match status" value="2"/>
</dbReference>
<dbReference type="PANTHER" id="PTHR42754:SF1">
    <property type="entry name" value="LIPOPROTEIN"/>
    <property type="match status" value="1"/>
</dbReference>
<name>A0ABW5NUP1_9FLAO</name>
<dbReference type="Pfam" id="PF18962">
    <property type="entry name" value="Por_Secre_tail"/>
    <property type="match status" value="1"/>
</dbReference>
<dbReference type="SUPFAM" id="SSF63829">
    <property type="entry name" value="Calcium-dependent phosphotriesterase"/>
    <property type="match status" value="2"/>
</dbReference>
<organism evidence="4 5">
    <name type="scientific">Flavobacterium suzhouense</name>
    <dbReference type="NCBI Taxonomy" id="1529638"/>
    <lineage>
        <taxon>Bacteria</taxon>
        <taxon>Pseudomonadati</taxon>
        <taxon>Bacteroidota</taxon>
        <taxon>Flavobacteriia</taxon>
        <taxon>Flavobacteriales</taxon>
        <taxon>Flavobacteriaceae</taxon>
        <taxon>Flavobacterium</taxon>
    </lineage>
</organism>
<evidence type="ECO:0000256" key="1">
    <source>
        <dbReference type="ARBA" id="ARBA00022729"/>
    </source>
</evidence>
<dbReference type="RefSeq" id="WP_379821205.1">
    <property type="nucleotide sequence ID" value="NZ_JBHUMD010000026.1"/>
</dbReference>
<evidence type="ECO:0000313" key="5">
    <source>
        <dbReference type="Proteomes" id="UP001597480"/>
    </source>
</evidence>
<feature type="chain" id="PRO_5046087556" evidence="2">
    <location>
        <begin position="24"/>
        <end position="1051"/>
    </location>
</feature>
<accession>A0ABW5NUP1</accession>
<dbReference type="EMBL" id="JBHUMD010000026">
    <property type="protein sequence ID" value="MFD2602769.1"/>
    <property type="molecule type" value="Genomic_DNA"/>
</dbReference>
<dbReference type="NCBIfam" id="TIGR04183">
    <property type="entry name" value="Por_Secre_tail"/>
    <property type="match status" value="1"/>
</dbReference>
<dbReference type="InterPro" id="IPR013431">
    <property type="entry name" value="Delta_60_rpt"/>
</dbReference>
<dbReference type="PANTHER" id="PTHR42754">
    <property type="entry name" value="ENDOGLUCANASE"/>
    <property type="match status" value="1"/>
</dbReference>
<sequence length="1051" mass="114810">MKFTTKNSLSSLVLALVSFNAFAQNDLKSENGYQISKNSGAVYSLSKWDAFKPNYSKSPIIDPQQKVLAQTGTKPKAKNTTYSTNYEFYGGEAYKGNNVPYAAITDASGNTYITGGSSNENQPSGDFFTQKIGADGTVIWQKREQALMYAVEYGMNIAFDNSGNIVVSGLKWNGNDMDIRVIKYSPEGNKLWETTFDNGNEGIEIPNAMAIGVDGSVYITGITWSGNSVDYLTLKYNNNGQEQWHISENPANSETWNEATAIAVDADQNVIVTGYSPNPDGWLNYHTIKYSLDGTKLWEQAYNYESTDPDNIADVTNSVPRAITTDADGNIFVTGTFDTFLNRIGTLKYDSSGTQQWVQTYKSGTEVTLGWKISVTNNTLYVAGSHLGGFSDDGTVLLSYNTDGTQNWVQETTDLIETANATLGFDTNGNIIVSANGMTPGAEEWQQDVAARAYKYSPDGNLLGQAAFVISTTDGTASMTGGAGTGIDSSGNVYFSVNSFYSENGSVFETVKSGFDITSPETQWSSIYSNLGSPAASMLNAFADNNGNTFSTGSYYNFTEEMLVPNYFIVKHDAEGNILWNVAYNAANGNAADGIIGRTDADGNAYVCLLPGFEEYPPVLKVIKLSPEGTQLWSSEIELYSPAVHVLEPQADGSVFLGGTAYETEDSQNASFLGIKLNAQGTQEWKTFMPGISGNNIFTINSGKVDTNHQLILTGTHGSGNFMSQNVNLTVVQFNADGTPGWIIPVVVQGQSSSGTDLFISADNSIYVNGYSQNTETYNEDILTAKINATGEVLWSQTFGEEDKKERSYTLKPFSNGDIAVIGYSLANSGDIHNTLIKYNSNGEKLWDFQSENMRYYNDFHIDGSDVCYIMDQMIVDPFPHKIFSSPFPTATLITVDTNGQNANEEFFVGPQYAEFYGERLIPHSDNRLLLAGSVGNQAFYEGTYFFETEHDGTLSLPDGLTPDKAVNLLGQNYPNPVKEKTTIPFTLVNGGKAVIKLYNLQGRFVQEIANETYAPGTNTIEFESDGLVPGIYFYQIESQGFKQAKKMVIK</sequence>
<protein>
    <submittedName>
        <fullName evidence="4">T9SS type A sorting domain-containing protein</fullName>
    </submittedName>
</protein>